<accession>A0A930PY76</accession>
<name>A0A930PY76_9MICC</name>
<comment type="caution">
    <text evidence="2">The sequence shown here is derived from an EMBL/GenBank/DDBJ whole genome shotgun (WGS) entry which is preliminary data.</text>
</comment>
<evidence type="ECO:0000313" key="3">
    <source>
        <dbReference type="Proteomes" id="UP000756427"/>
    </source>
</evidence>
<proteinExistence type="predicted"/>
<reference evidence="2" key="1">
    <citation type="submission" date="2020-04" db="EMBL/GenBank/DDBJ databases">
        <title>Deep metagenomics examines the oral microbiome during advanced dental caries in children, revealing novel taxa and co-occurrences with host molecules.</title>
        <authorList>
            <person name="Baker J.L."/>
            <person name="Morton J.T."/>
            <person name="Dinis M."/>
            <person name="Alvarez R."/>
            <person name="Tran N.C."/>
            <person name="Knight R."/>
            <person name="Edlund A."/>
        </authorList>
    </citation>
    <scope>NUCLEOTIDE SEQUENCE</scope>
    <source>
        <strain evidence="2">JCVI_44_bin.2</strain>
    </source>
</reference>
<dbReference type="RefSeq" id="WP_303975940.1">
    <property type="nucleotide sequence ID" value="NZ_JABZXR010000030.1"/>
</dbReference>
<sequence length="121" mass="12710">MMKVAKTTVRSALCTLLFALGAVSTLTWLIGFGSGVMALCAAVFYPTLAVNAALPLLGAGAVSFAVRGVSVFGLRLMAPKDKRQPLRSDLIGWFGFVSDEALEVPLETGKDVPDGYAKTTN</sequence>
<gene>
    <name evidence="2" type="ORF">HXO64_06600</name>
</gene>
<organism evidence="2 3">
    <name type="scientific">Rothia mucilaginosa</name>
    <dbReference type="NCBI Taxonomy" id="43675"/>
    <lineage>
        <taxon>Bacteria</taxon>
        <taxon>Bacillati</taxon>
        <taxon>Actinomycetota</taxon>
        <taxon>Actinomycetes</taxon>
        <taxon>Micrococcales</taxon>
        <taxon>Micrococcaceae</taxon>
        <taxon>Rothia</taxon>
    </lineage>
</organism>
<keyword evidence="1" id="KW-0812">Transmembrane</keyword>
<dbReference type="AlphaFoldDB" id="A0A930PY76"/>
<evidence type="ECO:0000256" key="1">
    <source>
        <dbReference type="SAM" id="Phobius"/>
    </source>
</evidence>
<dbReference type="Proteomes" id="UP000756427">
    <property type="component" value="Unassembled WGS sequence"/>
</dbReference>
<feature type="transmembrane region" description="Helical" evidence="1">
    <location>
        <begin position="52"/>
        <end position="78"/>
    </location>
</feature>
<evidence type="ECO:0000313" key="2">
    <source>
        <dbReference type="EMBL" id="MBF1664209.1"/>
    </source>
</evidence>
<dbReference type="EMBL" id="JABZXR010000030">
    <property type="protein sequence ID" value="MBF1664209.1"/>
    <property type="molecule type" value="Genomic_DNA"/>
</dbReference>
<keyword evidence="1" id="KW-1133">Transmembrane helix</keyword>
<protein>
    <submittedName>
        <fullName evidence="2">Uncharacterized protein</fullName>
    </submittedName>
</protein>
<keyword evidence="1" id="KW-0472">Membrane</keyword>